<evidence type="ECO:0000313" key="4">
    <source>
        <dbReference type="Proteomes" id="UP001185863"/>
    </source>
</evidence>
<dbReference type="GO" id="GO:0006313">
    <property type="term" value="P:DNA transposition"/>
    <property type="evidence" value="ECO:0007669"/>
    <property type="project" value="InterPro"/>
</dbReference>
<dbReference type="Pfam" id="PF01548">
    <property type="entry name" value="DEDD_Tnp_IS110"/>
    <property type="match status" value="1"/>
</dbReference>
<dbReference type="EMBL" id="JAWLUP010000040">
    <property type="protein sequence ID" value="MDV7266140.1"/>
    <property type="molecule type" value="Genomic_DNA"/>
</dbReference>
<dbReference type="GO" id="GO:0003677">
    <property type="term" value="F:DNA binding"/>
    <property type="evidence" value="ECO:0007669"/>
    <property type="project" value="InterPro"/>
</dbReference>
<dbReference type="InterPro" id="IPR002525">
    <property type="entry name" value="Transp_IS110-like_N"/>
</dbReference>
<dbReference type="NCBIfam" id="NF033542">
    <property type="entry name" value="transpos_IS110"/>
    <property type="match status" value="1"/>
</dbReference>
<dbReference type="RefSeq" id="WP_213573382.1">
    <property type="nucleotide sequence ID" value="NZ_JAWLUP010000040.1"/>
</dbReference>
<dbReference type="Proteomes" id="UP001185863">
    <property type="component" value="Unassembled WGS sequence"/>
</dbReference>
<accession>A0AAE4V0A6</accession>
<feature type="domain" description="Transposase IS110-like N-terminal" evidence="1">
    <location>
        <begin position="14"/>
        <end position="159"/>
    </location>
</feature>
<evidence type="ECO:0000259" key="2">
    <source>
        <dbReference type="Pfam" id="PF02371"/>
    </source>
</evidence>
<dbReference type="PANTHER" id="PTHR33055:SF16">
    <property type="entry name" value="TRANSPOSASE FOR INSERTION SEQUENCE ELEMENT IS1547"/>
    <property type="match status" value="1"/>
</dbReference>
<dbReference type="InterPro" id="IPR003346">
    <property type="entry name" value="Transposase_20"/>
</dbReference>
<dbReference type="AlphaFoldDB" id="A0AAE4V0A6"/>
<evidence type="ECO:0000313" key="3">
    <source>
        <dbReference type="EMBL" id="MDV7266140.1"/>
    </source>
</evidence>
<protein>
    <submittedName>
        <fullName evidence="3">IS110 family transposase</fullName>
    </submittedName>
</protein>
<evidence type="ECO:0000259" key="1">
    <source>
        <dbReference type="Pfam" id="PF01548"/>
    </source>
</evidence>
<sequence length="354" mass="37865">MTDISTAVSLEIFVGVDTHKDTHHAAIIDHLGRPVADHQFDATPAGYRKLLSFITDAGVIASVGIEGTGTYGAGLTRVLTEAGLPVVEVDKPDRRARRARGKSDPVDAYAAATAALSGRATTIPKTRDGDSEALRFLSRTRALAVKARAEALTALRAMIVAAPEPLRGQLRHLTRTDLIGTCAGLRPDPVAAGGILAATKTALRSTARRITALSEEINALDTDLAVLTRRAAPALLAAPGIGIVTAAELLICVGDNPDRLRSEAAFATSCGVAPLPASSGKICRHRLNRGGNRQANRALHTIVISRLKTDTRTRDYMARRTEEGKTKREIIRCLKRYVAREIYRVLHPTQVDSS</sequence>
<gene>
    <name evidence="3" type="ORF">R4315_16560</name>
</gene>
<comment type="caution">
    <text evidence="3">The sequence shown here is derived from an EMBL/GenBank/DDBJ whole genome shotgun (WGS) entry which is preliminary data.</text>
</comment>
<feature type="domain" description="Transposase IS116/IS110/IS902 C-terminal" evidence="2">
    <location>
        <begin position="234"/>
        <end position="317"/>
    </location>
</feature>
<dbReference type="Pfam" id="PF02371">
    <property type="entry name" value="Transposase_20"/>
    <property type="match status" value="1"/>
</dbReference>
<reference evidence="3" key="1">
    <citation type="submission" date="2023-10" db="EMBL/GenBank/DDBJ databases">
        <title>Development of a sustainable strategy for remediation of hydrocarbon-contaminated territories based on the waste exchange concept.</title>
        <authorList>
            <person name="Krivoruchko A."/>
        </authorList>
    </citation>
    <scope>NUCLEOTIDE SEQUENCE</scope>
    <source>
        <strain evidence="3">IEGM 68</strain>
    </source>
</reference>
<dbReference type="InterPro" id="IPR047650">
    <property type="entry name" value="Transpos_IS110"/>
</dbReference>
<name>A0AAE4V0A6_9NOCA</name>
<dbReference type="GO" id="GO:0004803">
    <property type="term" value="F:transposase activity"/>
    <property type="evidence" value="ECO:0007669"/>
    <property type="project" value="InterPro"/>
</dbReference>
<proteinExistence type="predicted"/>
<organism evidence="3 4">
    <name type="scientific">Rhodococcus oxybenzonivorans</name>
    <dbReference type="NCBI Taxonomy" id="1990687"/>
    <lineage>
        <taxon>Bacteria</taxon>
        <taxon>Bacillati</taxon>
        <taxon>Actinomycetota</taxon>
        <taxon>Actinomycetes</taxon>
        <taxon>Mycobacteriales</taxon>
        <taxon>Nocardiaceae</taxon>
        <taxon>Rhodococcus</taxon>
    </lineage>
</organism>
<dbReference type="PANTHER" id="PTHR33055">
    <property type="entry name" value="TRANSPOSASE FOR INSERTION SEQUENCE ELEMENT IS1111A"/>
    <property type="match status" value="1"/>
</dbReference>